<protein>
    <submittedName>
        <fullName evidence="9">Membrane protein</fullName>
    </submittedName>
</protein>
<dbReference type="InterPro" id="IPR005017">
    <property type="entry name" value="OMPP1/FadL/TodX"/>
</dbReference>
<dbReference type="PANTHER" id="PTHR35093">
    <property type="entry name" value="OUTER MEMBRANE PROTEIN NMB0088-RELATED"/>
    <property type="match status" value="1"/>
</dbReference>
<dbReference type="Gene3D" id="2.40.160.60">
    <property type="entry name" value="Outer membrane protein transport protein (OMPP1/FadL/TodX)"/>
    <property type="match status" value="1"/>
</dbReference>
<dbReference type="Proteomes" id="UP000266091">
    <property type="component" value="Unassembled WGS sequence"/>
</dbReference>
<evidence type="ECO:0000313" key="10">
    <source>
        <dbReference type="Proteomes" id="UP000266091"/>
    </source>
</evidence>
<dbReference type="GO" id="GO:0015483">
    <property type="term" value="F:long-chain fatty acid transporting porin activity"/>
    <property type="evidence" value="ECO:0007669"/>
    <property type="project" value="TreeGrafter"/>
</dbReference>
<evidence type="ECO:0000256" key="5">
    <source>
        <dbReference type="ARBA" id="ARBA00022729"/>
    </source>
</evidence>
<proteinExistence type="inferred from homology"/>
<organism evidence="9 10">
    <name type="scientific">Mesosutterella multiformis</name>
    <dbReference type="NCBI Taxonomy" id="2259133"/>
    <lineage>
        <taxon>Bacteria</taxon>
        <taxon>Pseudomonadati</taxon>
        <taxon>Pseudomonadota</taxon>
        <taxon>Betaproteobacteria</taxon>
        <taxon>Burkholderiales</taxon>
        <taxon>Sutterellaceae</taxon>
        <taxon>Mesosutterella</taxon>
    </lineage>
</organism>
<dbReference type="GO" id="GO:0009279">
    <property type="term" value="C:cell outer membrane"/>
    <property type="evidence" value="ECO:0007669"/>
    <property type="project" value="UniProtKB-SubCell"/>
</dbReference>
<name>A0A388SBV9_9BURK</name>
<evidence type="ECO:0000256" key="3">
    <source>
        <dbReference type="ARBA" id="ARBA00022452"/>
    </source>
</evidence>
<dbReference type="SUPFAM" id="SSF56935">
    <property type="entry name" value="Porins"/>
    <property type="match status" value="1"/>
</dbReference>
<evidence type="ECO:0000256" key="7">
    <source>
        <dbReference type="ARBA" id="ARBA00023237"/>
    </source>
</evidence>
<evidence type="ECO:0000256" key="2">
    <source>
        <dbReference type="ARBA" id="ARBA00008163"/>
    </source>
</evidence>
<feature type="signal peptide" evidence="8">
    <location>
        <begin position="1"/>
        <end position="17"/>
    </location>
</feature>
<dbReference type="Pfam" id="PF03349">
    <property type="entry name" value="Toluene_X"/>
    <property type="match status" value="1"/>
</dbReference>
<evidence type="ECO:0000313" key="9">
    <source>
        <dbReference type="EMBL" id="GBO93695.1"/>
    </source>
</evidence>
<comment type="caution">
    <text evidence="9">The sequence shown here is derived from an EMBL/GenBank/DDBJ whole genome shotgun (WGS) entry which is preliminary data.</text>
</comment>
<sequence>MTAAAAAVLSLSGPAFAGGFQLNEQSITGLGRAFAGEGIMGDDLSATWYNPAGMTLLSGTQVQLGGVENAMDMSYKGTDGSTENGRKRISPILHQMVTHQFNDKIWGGLAIVMPFGLADSYNQNWEGAERGYDAKLLTININPSVAWKINDKFSVGAGFSAQYIDATVSMKRNLLGQNVYSRLDADDWGYGWNIGGMWSATDNFRMGFGYRSAITHKAHGTVKLTTDAAGQKAIVAAAQNAKLNPGSTQAASMIAAMRQANLSFADVMGIAQSGAMTLNGGAQMDAPANANLTFVWKYSPKMRLSGSIRWTDWSSFDNLIINAGGLPHSQTDVPMKWRDSWFFSLGYDLDITPKWTIRGGVAYDRSPISNPRYRTALIPDANRIWATLGATYRMNEHWQFDIAATHIHGIGERNLYASQDANSQKIGRFDKLNCYMVGAGVVYRF</sequence>
<keyword evidence="10" id="KW-1185">Reference proteome</keyword>
<keyword evidence="5 8" id="KW-0732">Signal</keyword>
<evidence type="ECO:0000256" key="1">
    <source>
        <dbReference type="ARBA" id="ARBA00004571"/>
    </source>
</evidence>
<comment type="subcellular location">
    <subcellularLocation>
        <location evidence="1">Cell outer membrane</location>
        <topology evidence="1">Multi-pass membrane protein</topology>
    </subcellularLocation>
</comment>
<gene>
    <name evidence="9" type="primary">ompP1</name>
    <name evidence="9" type="ORF">MESMUL_10490</name>
</gene>
<reference evidence="9 10" key="1">
    <citation type="journal article" date="2018" name="Int. J. Syst. Evol. Microbiol.">
        <title>Mesosutterella multiformis gen. nov., sp. nov., a member of the family Sutterellaceae and Sutterella megalosphaeroides sp. nov., isolated from human faeces.</title>
        <authorList>
            <person name="Sakamoto M."/>
            <person name="Ikeyama N."/>
            <person name="Kunihiro T."/>
            <person name="Iino T."/>
            <person name="Yuki M."/>
            <person name="Ohkuma M."/>
        </authorList>
    </citation>
    <scope>NUCLEOTIDE SEQUENCE [LARGE SCALE GENOMIC DNA]</scope>
    <source>
        <strain evidence="9 10">4NBBH2</strain>
    </source>
</reference>
<dbReference type="AlphaFoldDB" id="A0A388SBV9"/>
<evidence type="ECO:0000256" key="8">
    <source>
        <dbReference type="SAM" id="SignalP"/>
    </source>
</evidence>
<accession>A0A388SBV9</accession>
<keyword evidence="6" id="KW-0472">Membrane</keyword>
<evidence type="ECO:0000256" key="4">
    <source>
        <dbReference type="ARBA" id="ARBA00022692"/>
    </source>
</evidence>
<dbReference type="PANTHER" id="PTHR35093:SF3">
    <property type="entry name" value="LONG-CHAIN FATTY ACID TRANSPORT PROTEIN"/>
    <property type="match status" value="1"/>
</dbReference>
<keyword evidence="7" id="KW-0998">Cell outer membrane</keyword>
<evidence type="ECO:0000256" key="6">
    <source>
        <dbReference type="ARBA" id="ARBA00023136"/>
    </source>
</evidence>
<comment type="similarity">
    <text evidence="2">Belongs to the OmpP1/FadL family.</text>
</comment>
<keyword evidence="3" id="KW-1134">Transmembrane beta strand</keyword>
<dbReference type="EMBL" id="BGZJ01000001">
    <property type="protein sequence ID" value="GBO93695.1"/>
    <property type="molecule type" value="Genomic_DNA"/>
</dbReference>
<keyword evidence="4" id="KW-0812">Transmembrane</keyword>
<feature type="chain" id="PRO_5017265964" evidence="8">
    <location>
        <begin position="18"/>
        <end position="445"/>
    </location>
</feature>